<reference evidence="1 2" key="1">
    <citation type="journal article" date="2012" name="Nat. Biotechnol.">
        <title>Draft genome sequence of pigeonpea (Cajanus cajan), an orphan legume crop of resource-poor farmers.</title>
        <authorList>
            <person name="Varshney R.K."/>
            <person name="Chen W."/>
            <person name="Li Y."/>
            <person name="Bharti A.K."/>
            <person name="Saxena R.K."/>
            <person name="Schlueter J.A."/>
            <person name="Donoghue M.T."/>
            <person name="Azam S."/>
            <person name="Fan G."/>
            <person name="Whaley A.M."/>
            <person name="Farmer A.D."/>
            <person name="Sheridan J."/>
            <person name="Iwata A."/>
            <person name="Tuteja R."/>
            <person name="Penmetsa R.V."/>
            <person name="Wu W."/>
            <person name="Upadhyaya H.D."/>
            <person name="Yang S.P."/>
            <person name="Shah T."/>
            <person name="Saxena K.B."/>
            <person name="Michael T."/>
            <person name="McCombie W.R."/>
            <person name="Yang B."/>
            <person name="Zhang G."/>
            <person name="Yang H."/>
            <person name="Wang J."/>
            <person name="Spillane C."/>
            <person name="Cook D.R."/>
            <person name="May G.D."/>
            <person name="Xu X."/>
            <person name="Jackson S.A."/>
        </authorList>
    </citation>
    <scope>NUCLEOTIDE SEQUENCE [LARGE SCALE GENOMIC DNA]</scope>
    <source>
        <strain evidence="2">cv. Asha</strain>
    </source>
</reference>
<dbReference type="Proteomes" id="UP000075243">
    <property type="component" value="Chromosome 3"/>
</dbReference>
<protein>
    <recommendedName>
        <fullName evidence="3">Retrotransposon gag domain-containing protein</fullName>
    </recommendedName>
</protein>
<evidence type="ECO:0000313" key="1">
    <source>
        <dbReference type="EMBL" id="KYP71371.1"/>
    </source>
</evidence>
<keyword evidence="2" id="KW-1185">Reference proteome</keyword>
<evidence type="ECO:0000313" key="2">
    <source>
        <dbReference type="Proteomes" id="UP000075243"/>
    </source>
</evidence>
<accession>A0A151TWH3</accession>
<dbReference type="EMBL" id="CM003605">
    <property type="protein sequence ID" value="KYP71371.1"/>
    <property type="molecule type" value="Genomic_DNA"/>
</dbReference>
<gene>
    <name evidence="1" type="ORF">KK1_010630</name>
</gene>
<proteinExistence type="predicted"/>
<dbReference type="PANTHER" id="PTHR37610">
    <property type="entry name" value="CCHC-TYPE DOMAIN-CONTAINING PROTEIN"/>
    <property type="match status" value="1"/>
</dbReference>
<name>A0A151TWH3_CAJCA</name>
<sequence>MSWLLNTMTNEIGKNFMYYDTIKEMWDAVKETYSNVDNTSSVFKIKSIPHDLRHGDFSVTEYINTLS</sequence>
<organism evidence="1 2">
    <name type="scientific">Cajanus cajan</name>
    <name type="common">Pigeon pea</name>
    <name type="synonym">Cajanus indicus</name>
    <dbReference type="NCBI Taxonomy" id="3821"/>
    <lineage>
        <taxon>Eukaryota</taxon>
        <taxon>Viridiplantae</taxon>
        <taxon>Streptophyta</taxon>
        <taxon>Embryophyta</taxon>
        <taxon>Tracheophyta</taxon>
        <taxon>Spermatophyta</taxon>
        <taxon>Magnoliopsida</taxon>
        <taxon>eudicotyledons</taxon>
        <taxon>Gunneridae</taxon>
        <taxon>Pentapetalae</taxon>
        <taxon>rosids</taxon>
        <taxon>fabids</taxon>
        <taxon>Fabales</taxon>
        <taxon>Fabaceae</taxon>
        <taxon>Papilionoideae</taxon>
        <taxon>50 kb inversion clade</taxon>
        <taxon>NPAAA clade</taxon>
        <taxon>indigoferoid/millettioid clade</taxon>
        <taxon>Phaseoleae</taxon>
        <taxon>Cajanus</taxon>
    </lineage>
</organism>
<dbReference type="PANTHER" id="PTHR37610:SF47">
    <property type="entry name" value="RETROTRANSPOSON COPIA-LIKE N-TERMINAL DOMAIN-CONTAINING PROTEIN"/>
    <property type="match status" value="1"/>
</dbReference>
<evidence type="ECO:0008006" key="3">
    <source>
        <dbReference type="Google" id="ProtNLM"/>
    </source>
</evidence>
<dbReference type="AlphaFoldDB" id="A0A151TWH3"/>
<dbReference type="Gramene" id="C.cajan_10330.t">
    <property type="protein sequence ID" value="C.cajan_10330.t.cds1"/>
    <property type="gene ID" value="C.cajan_10330"/>
</dbReference>